<dbReference type="CDD" id="cd24010">
    <property type="entry name" value="ASKHA_NBD_AcK_PK"/>
    <property type="match status" value="1"/>
</dbReference>
<dbReference type="PIRSF" id="PIRSF000722">
    <property type="entry name" value="Acetate_prop_kin"/>
    <property type="match status" value="1"/>
</dbReference>
<evidence type="ECO:0000256" key="5">
    <source>
        <dbReference type="ARBA" id="ARBA00022840"/>
    </source>
</evidence>
<feature type="binding site" evidence="6">
    <location>
        <position position="93"/>
    </location>
    <ligand>
        <name>substrate</name>
    </ligand>
</feature>
<keyword evidence="4 6" id="KW-0418">Kinase</keyword>
<comment type="function">
    <text evidence="6">Catalyzes the formation of acetyl phosphate from acetate and ATP. Can also catalyze the reverse reaction.</text>
</comment>
<evidence type="ECO:0000256" key="1">
    <source>
        <dbReference type="ARBA" id="ARBA00008748"/>
    </source>
</evidence>
<comment type="similarity">
    <text evidence="1 6 7">Belongs to the acetokinase family.</text>
</comment>
<keyword evidence="6" id="KW-0963">Cytoplasm</keyword>
<protein>
    <recommendedName>
        <fullName evidence="6">Acetate kinase</fullName>
        <ecNumber evidence="6">2.7.2.1</ecNumber>
    </recommendedName>
    <alternativeName>
        <fullName evidence="6">Acetokinase</fullName>
    </alternativeName>
</protein>
<feature type="binding site" evidence="6">
    <location>
        <begin position="210"/>
        <end position="214"/>
    </location>
    <ligand>
        <name>ATP</name>
        <dbReference type="ChEBI" id="CHEBI:30616"/>
    </ligand>
</feature>
<keyword evidence="6" id="KW-0460">Magnesium</keyword>
<feature type="site" description="Transition state stabilizer" evidence="6">
    <location>
        <position position="182"/>
    </location>
</feature>
<gene>
    <name evidence="6" type="primary">ackA</name>
    <name evidence="8" type="ORF">OLX77_03470</name>
</gene>
<feature type="binding site" evidence="6">
    <location>
        <begin position="284"/>
        <end position="286"/>
    </location>
    <ligand>
        <name>ATP</name>
        <dbReference type="ChEBI" id="CHEBI:30616"/>
    </ligand>
</feature>
<evidence type="ECO:0000256" key="7">
    <source>
        <dbReference type="RuleBase" id="RU003835"/>
    </source>
</evidence>
<dbReference type="InterPro" id="IPR004372">
    <property type="entry name" value="Ac/propionate_kinase"/>
</dbReference>
<reference evidence="8" key="2">
    <citation type="submission" date="2022-10" db="EMBL/GenBank/DDBJ databases">
        <authorList>
            <person name="Aronson H.S."/>
        </authorList>
    </citation>
    <scope>NUCLEOTIDE SEQUENCE</scope>
    <source>
        <strain evidence="8">RS19-109</strain>
    </source>
</reference>
<feature type="binding site" evidence="6">
    <location>
        <position position="7"/>
    </location>
    <ligand>
        <name>Mg(2+)</name>
        <dbReference type="ChEBI" id="CHEBI:18420"/>
    </ligand>
</feature>
<dbReference type="RefSeq" id="WP_307632193.1">
    <property type="nucleotide sequence ID" value="NZ_JAPHEH010000001.1"/>
</dbReference>
<dbReference type="NCBIfam" id="TIGR00016">
    <property type="entry name" value="ackA"/>
    <property type="match status" value="1"/>
</dbReference>
<comment type="cofactor">
    <cofactor evidence="6">
        <name>Mg(2+)</name>
        <dbReference type="ChEBI" id="CHEBI:18420"/>
    </cofactor>
    <cofactor evidence="6">
        <name>Mn(2+)</name>
        <dbReference type="ChEBI" id="CHEBI:29035"/>
    </cofactor>
    <text evidence="6">Mg(2+). Can also accept Mn(2+).</text>
</comment>
<organism evidence="8 9">
    <name type="scientific">Thiovibrio frasassiensis</name>
    <dbReference type="NCBI Taxonomy" id="2984131"/>
    <lineage>
        <taxon>Bacteria</taxon>
        <taxon>Pseudomonadati</taxon>
        <taxon>Thermodesulfobacteriota</taxon>
        <taxon>Desulfobulbia</taxon>
        <taxon>Desulfobulbales</taxon>
        <taxon>Thiovibrionaceae</taxon>
        <taxon>Thiovibrio</taxon>
    </lineage>
</organism>
<evidence type="ECO:0000313" key="8">
    <source>
        <dbReference type="EMBL" id="MDG4475218.1"/>
    </source>
</evidence>
<dbReference type="PROSITE" id="PS01075">
    <property type="entry name" value="ACETATE_KINASE_1"/>
    <property type="match status" value="1"/>
</dbReference>
<feature type="site" description="Transition state stabilizer" evidence="6">
    <location>
        <position position="243"/>
    </location>
</feature>
<dbReference type="GO" id="GO:0006085">
    <property type="term" value="P:acetyl-CoA biosynthetic process"/>
    <property type="evidence" value="ECO:0007669"/>
    <property type="project" value="UniProtKB-UniRule"/>
</dbReference>
<dbReference type="AlphaFoldDB" id="A0A9X4MF90"/>
<dbReference type="Gene3D" id="3.30.420.40">
    <property type="match status" value="2"/>
</dbReference>
<dbReference type="InterPro" id="IPR023865">
    <property type="entry name" value="Aliphatic_acid_kinase_CS"/>
</dbReference>
<feature type="binding site" evidence="6">
    <location>
        <begin position="332"/>
        <end position="336"/>
    </location>
    <ligand>
        <name>ATP</name>
        <dbReference type="ChEBI" id="CHEBI:30616"/>
    </ligand>
</feature>
<dbReference type="PANTHER" id="PTHR21060">
    <property type="entry name" value="ACETATE KINASE"/>
    <property type="match status" value="1"/>
</dbReference>
<dbReference type="PROSITE" id="PS01076">
    <property type="entry name" value="ACETATE_KINASE_2"/>
    <property type="match status" value="1"/>
</dbReference>
<dbReference type="SUPFAM" id="SSF53067">
    <property type="entry name" value="Actin-like ATPase domain"/>
    <property type="match status" value="2"/>
</dbReference>
<evidence type="ECO:0000313" key="9">
    <source>
        <dbReference type="Proteomes" id="UP001154240"/>
    </source>
</evidence>
<comment type="catalytic activity">
    <reaction evidence="6">
        <text>acetate + ATP = acetyl phosphate + ADP</text>
        <dbReference type="Rhea" id="RHEA:11352"/>
        <dbReference type="ChEBI" id="CHEBI:22191"/>
        <dbReference type="ChEBI" id="CHEBI:30089"/>
        <dbReference type="ChEBI" id="CHEBI:30616"/>
        <dbReference type="ChEBI" id="CHEBI:456216"/>
        <dbReference type="EC" id="2.7.2.1"/>
    </reaction>
</comment>
<evidence type="ECO:0000256" key="4">
    <source>
        <dbReference type="ARBA" id="ARBA00022777"/>
    </source>
</evidence>
<dbReference type="GO" id="GO:0008776">
    <property type="term" value="F:acetate kinase activity"/>
    <property type="evidence" value="ECO:0007669"/>
    <property type="project" value="UniProtKB-UniRule"/>
</dbReference>
<dbReference type="GO" id="GO:0000287">
    <property type="term" value="F:magnesium ion binding"/>
    <property type="evidence" value="ECO:0007669"/>
    <property type="project" value="UniProtKB-UniRule"/>
</dbReference>
<comment type="caution">
    <text evidence="8">The sequence shown here is derived from an EMBL/GenBank/DDBJ whole genome shotgun (WGS) entry which is preliminary data.</text>
</comment>
<comment type="subcellular location">
    <subcellularLocation>
        <location evidence="6">Cytoplasm</location>
    </subcellularLocation>
</comment>
<dbReference type="PANTHER" id="PTHR21060:SF15">
    <property type="entry name" value="ACETATE KINASE-RELATED"/>
    <property type="match status" value="1"/>
</dbReference>
<dbReference type="Proteomes" id="UP001154240">
    <property type="component" value="Unassembled WGS sequence"/>
</dbReference>
<keyword evidence="3 6" id="KW-0547">Nucleotide-binding</keyword>
<feature type="binding site" evidence="6">
    <location>
        <position position="14"/>
    </location>
    <ligand>
        <name>ATP</name>
        <dbReference type="ChEBI" id="CHEBI:30616"/>
    </ligand>
</feature>
<name>A0A9X4MF90_9BACT</name>
<comment type="subunit">
    <text evidence="6">Homodimer.</text>
</comment>
<evidence type="ECO:0000256" key="6">
    <source>
        <dbReference type="HAMAP-Rule" id="MF_00020"/>
    </source>
</evidence>
<keyword evidence="6" id="KW-0479">Metal-binding</keyword>
<reference evidence="8" key="1">
    <citation type="journal article" date="2022" name="bioRxiv">
        <title>Thiovibrio frasassiensisgen. nov., sp. nov., an autotrophic, elemental sulfur disproportionating bacterium isolated from sulfidic karst sediment, and proposal of Thiovibrionaceae fam. nov.</title>
        <authorList>
            <person name="Aronson H."/>
            <person name="Thomas C."/>
            <person name="Bhattacharyya M."/>
            <person name="Eckstein S."/>
            <person name="Jensen S."/>
            <person name="Barco R."/>
            <person name="Macalady J."/>
            <person name="Amend J."/>
        </authorList>
    </citation>
    <scope>NUCLEOTIDE SEQUENCE</scope>
    <source>
        <strain evidence="8">RS19-109</strain>
    </source>
</reference>
<dbReference type="GO" id="GO:0006083">
    <property type="term" value="P:acetate metabolic process"/>
    <property type="evidence" value="ECO:0007669"/>
    <property type="project" value="TreeGrafter"/>
</dbReference>
<keyword evidence="5 6" id="KW-0067">ATP-binding</keyword>
<feature type="active site" description="Proton donor/acceptor" evidence="6">
    <location>
        <position position="150"/>
    </location>
</feature>
<comment type="pathway">
    <text evidence="6">Metabolic intermediate biosynthesis; acetyl-CoA biosynthesis; acetyl-CoA from acetate: step 1/2.</text>
</comment>
<dbReference type="GO" id="GO:0005737">
    <property type="term" value="C:cytoplasm"/>
    <property type="evidence" value="ECO:0007669"/>
    <property type="project" value="UniProtKB-SubCell"/>
</dbReference>
<feature type="binding site" evidence="6">
    <location>
        <position position="386"/>
    </location>
    <ligand>
        <name>Mg(2+)</name>
        <dbReference type="ChEBI" id="CHEBI:18420"/>
    </ligand>
</feature>
<sequence length="401" mass="43109">MKVLVLNSGSSSIKYQLFDMRDESVLAAGSIEQIGEPGSHLSYALPTGQPEMKKAVQTLPVPDHHQGFQRIAAVLKETGALANPGELHAIGHRVVHGGEQFQKPARVTPAVLSAIRELIPLAPLHNPANLLGIEVALESAPLVPQVAVFDTAFHQSLPSHAYRYAIPKKLYEAHQVRRYGFHGTSHYYVAKKAAEFLGKPLDSLNLISLHLGNGASAAAIQQGICIDTSMGFTPLEGLIMGTRCGDLDPAIIFYLVRETGLSAGEIETILNKESGLKGICGANDMRAVGELAERGNPEAQLAIRMYCYRIKKYIGAYHAVLGRLDGLIFTGGIGENADFIRAGCCEGLDHLGLEMNNGANRERRLGCAALESGTSRVKILVIPTNEELEIAEQTVTCLSSS</sequence>
<dbReference type="InterPro" id="IPR043129">
    <property type="entry name" value="ATPase_NBD"/>
</dbReference>
<accession>A0A9X4MF90</accession>
<evidence type="ECO:0000256" key="3">
    <source>
        <dbReference type="ARBA" id="ARBA00022741"/>
    </source>
</evidence>
<keyword evidence="2 6" id="KW-0808">Transferase</keyword>
<dbReference type="EMBL" id="JAPHEH010000001">
    <property type="protein sequence ID" value="MDG4475218.1"/>
    <property type="molecule type" value="Genomic_DNA"/>
</dbReference>
<dbReference type="Pfam" id="PF00871">
    <property type="entry name" value="Acetate_kinase"/>
    <property type="match status" value="1"/>
</dbReference>
<keyword evidence="9" id="KW-1185">Reference proteome</keyword>
<dbReference type="PRINTS" id="PR00471">
    <property type="entry name" value="ACETATEKNASE"/>
</dbReference>
<proteinExistence type="inferred from homology"/>
<dbReference type="InterPro" id="IPR000890">
    <property type="entry name" value="Aliphatic_acid_kin_short-chain"/>
</dbReference>
<evidence type="ECO:0000256" key="2">
    <source>
        <dbReference type="ARBA" id="ARBA00022679"/>
    </source>
</evidence>
<dbReference type="EC" id="2.7.2.1" evidence="6"/>
<dbReference type="GO" id="GO:0005524">
    <property type="term" value="F:ATP binding"/>
    <property type="evidence" value="ECO:0007669"/>
    <property type="project" value="UniProtKB-KW"/>
</dbReference>
<dbReference type="HAMAP" id="MF_00020">
    <property type="entry name" value="Acetate_kinase"/>
    <property type="match status" value="1"/>
</dbReference>